<evidence type="ECO:0000313" key="3">
    <source>
        <dbReference type="Proteomes" id="UP000006281"/>
    </source>
</evidence>
<dbReference type="KEGG" id="sesp:BN6_20610"/>
<name>K0JV43_SACES</name>
<feature type="compositionally biased region" description="Basic and acidic residues" evidence="1">
    <location>
        <begin position="128"/>
        <end position="139"/>
    </location>
</feature>
<accession>K0JV43</accession>
<dbReference type="AlphaFoldDB" id="K0JV43"/>
<feature type="region of interest" description="Disordered" evidence="1">
    <location>
        <begin position="104"/>
        <end position="140"/>
    </location>
</feature>
<dbReference type="HOGENOM" id="CLU_1199082_0_0_11"/>
<keyword evidence="3" id="KW-1185">Reference proteome</keyword>
<proteinExistence type="predicted"/>
<gene>
    <name evidence="2" type="ordered locus">BN6_20610</name>
</gene>
<dbReference type="PATRIC" id="fig|1179773.3.peg.2063"/>
<organism evidence="2 3">
    <name type="scientific">Saccharothrix espanaensis (strain ATCC 51144 / DSM 44229 / JCM 9112 / NBRC 15066 / NRRL 15764)</name>
    <dbReference type="NCBI Taxonomy" id="1179773"/>
    <lineage>
        <taxon>Bacteria</taxon>
        <taxon>Bacillati</taxon>
        <taxon>Actinomycetota</taxon>
        <taxon>Actinomycetes</taxon>
        <taxon>Pseudonocardiales</taxon>
        <taxon>Pseudonocardiaceae</taxon>
        <taxon>Saccharothrix</taxon>
    </lineage>
</organism>
<protein>
    <submittedName>
        <fullName evidence="2">Uncharacterized protein</fullName>
    </submittedName>
</protein>
<evidence type="ECO:0000313" key="2">
    <source>
        <dbReference type="EMBL" id="CCH29382.1"/>
    </source>
</evidence>
<sequence length="231" mass="25638">MSESGQKVYACRTCPGADRPSTLRQPWCRADQRPSIAVMRHDNGMQVAHAKIVRDGYGPAAPPLARALIYFNPNSAQAWDVTAAQIRRLGDWLLNLAGEVAHSNREMAPQETARDHTPRSVRSGNVRSLEDAREKDHRRLSSRVIEPQPVDDAEAALVERATAAFLDLEKRFGTRAFYIADHLRSRHGTEYTARVNAAVPEVVESMTRMLKEIGMAPGRPPTAEPFPAPHS</sequence>
<reference evidence="2 3" key="1">
    <citation type="journal article" date="2012" name="BMC Genomics">
        <title>Complete genome sequence of Saccharothrix espanaensis DSM 44229T and comparison to the other completely sequenced Pseudonocardiaceae.</title>
        <authorList>
            <person name="Strobel T."/>
            <person name="Al-Dilaimi A."/>
            <person name="Blom J."/>
            <person name="Gessner A."/>
            <person name="Kalinowski J."/>
            <person name="Luzhetska M."/>
            <person name="Puhler A."/>
            <person name="Szczepanowski R."/>
            <person name="Bechthold A."/>
            <person name="Ruckert C."/>
        </authorList>
    </citation>
    <scope>NUCLEOTIDE SEQUENCE [LARGE SCALE GENOMIC DNA]</scope>
    <source>
        <strain evidence="3">ATCC 51144 / DSM 44229 / JCM 9112 / NBRC 15066 / NRRL 15764</strain>
    </source>
</reference>
<dbReference type="EMBL" id="HE804045">
    <property type="protein sequence ID" value="CCH29382.1"/>
    <property type="molecule type" value="Genomic_DNA"/>
</dbReference>
<evidence type="ECO:0000256" key="1">
    <source>
        <dbReference type="SAM" id="MobiDB-lite"/>
    </source>
</evidence>
<dbReference type="Proteomes" id="UP000006281">
    <property type="component" value="Chromosome"/>
</dbReference>